<dbReference type="InterPro" id="IPR011608">
    <property type="entry name" value="PRD"/>
</dbReference>
<dbReference type="Gene3D" id="3.40.930.10">
    <property type="entry name" value="Mannitol-specific EII, Chain A"/>
    <property type="match status" value="1"/>
</dbReference>
<keyword evidence="4" id="KW-0805">Transcription regulation</keyword>
<evidence type="ECO:0000259" key="8">
    <source>
        <dbReference type="PROSITE" id="PS51099"/>
    </source>
</evidence>
<protein>
    <submittedName>
        <fullName evidence="10">BglG family transcription antiterminator</fullName>
    </submittedName>
</protein>
<dbReference type="Pfam" id="PF05043">
    <property type="entry name" value="Mga"/>
    <property type="match status" value="1"/>
</dbReference>
<gene>
    <name evidence="10" type="ORF">H9891_08355</name>
</gene>
<keyword evidence="6" id="KW-0804">Transcription</keyword>
<dbReference type="AlphaFoldDB" id="A0A9D1TZY7"/>
<dbReference type="InterPro" id="IPR002178">
    <property type="entry name" value="PTS_EIIA_type-2_dom"/>
</dbReference>
<accession>A0A9D1TZY7</accession>
<name>A0A9D1TZY7_9STAP</name>
<dbReference type="PANTHER" id="PTHR30185">
    <property type="entry name" value="CRYPTIC BETA-GLUCOSIDE BGL OPERON ANTITERMINATOR"/>
    <property type="match status" value="1"/>
</dbReference>
<keyword evidence="3" id="KW-0677">Repeat</keyword>
<dbReference type="CDD" id="cd05568">
    <property type="entry name" value="PTS_IIB_bgl_like"/>
    <property type="match status" value="1"/>
</dbReference>
<dbReference type="Gene3D" id="3.40.50.2300">
    <property type="match status" value="1"/>
</dbReference>
<dbReference type="GO" id="GO:0006355">
    <property type="term" value="P:regulation of DNA-templated transcription"/>
    <property type="evidence" value="ECO:0007669"/>
    <property type="project" value="InterPro"/>
</dbReference>
<feature type="domain" description="PTS EIIB type-2" evidence="8">
    <location>
        <begin position="405"/>
        <end position="496"/>
    </location>
</feature>
<dbReference type="InterPro" id="IPR013011">
    <property type="entry name" value="PTS_EIIB_2"/>
</dbReference>
<organism evidence="10 11">
    <name type="scientific">Candidatus Salinicoccus stercoripullorum</name>
    <dbReference type="NCBI Taxonomy" id="2838756"/>
    <lineage>
        <taxon>Bacteria</taxon>
        <taxon>Bacillati</taxon>
        <taxon>Bacillota</taxon>
        <taxon>Bacilli</taxon>
        <taxon>Bacillales</taxon>
        <taxon>Staphylococcaceae</taxon>
        <taxon>Salinicoccus</taxon>
    </lineage>
</organism>
<dbReference type="Pfam" id="PF00359">
    <property type="entry name" value="PTS_EIIA_2"/>
    <property type="match status" value="1"/>
</dbReference>
<dbReference type="Pfam" id="PF08279">
    <property type="entry name" value="HTH_11"/>
    <property type="match status" value="1"/>
</dbReference>
<dbReference type="Gene3D" id="1.10.10.10">
    <property type="entry name" value="Winged helix-like DNA-binding domain superfamily/Winged helix DNA-binding domain"/>
    <property type="match status" value="2"/>
</dbReference>
<keyword evidence="2" id="KW-0808">Transferase</keyword>
<dbReference type="PROSITE" id="PS51099">
    <property type="entry name" value="PTS_EIIB_TYPE_2"/>
    <property type="match status" value="1"/>
</dbReference>
<dbReference type="SUPFAM" id="SSF52794">
    <property type="entry name" value="PTS system IIB component-like"/>
    <property type="match status" value="1"/>
</dbReference>
<evidence type="ECO:0000256" key="2">
    <source>
        <dbReference type="ARBA" id="ARBA00022679"/>
    </source>
</evidence>
<feature type="domain" description="PRD" evidence="9">
    <location>
        <begin position="294"/>
        <end position="401"/>
    </location>
</feature>
<dbReference type="Gene3D" id="1.10.1790.10">
    <property type="entry name" value="PRD domain"/>
    <property type="match status" value="2"/>
</dbReference>
<dbReference type="SUPFAM" id="SSF63520">
    <property type="entry name" value="PTS-regulatory domain, PRD"/>
    <property type="match status" value="2"/>
</dbReference>
<evidence type="ECO:0000256" key="4">
    <source>
        <dbReference type="ARBA" id="ARBA00023015"/>
    </source>
</evidence>
<comment type="subunit">
    <text evidence="1">Homodimer or homotrimer. Seems to be a monomer when not phosphorylated.</text>
</comment>
<dbReference type="PANTHER" id="PTHR30185:SF13">
    <property type="entry name" value="LICABCH OPERON REGULATOR-RELATED"/>
    <property type="match status" value="1"/>
</dbReference>
<dbReference type="Proteomes" id="UP000823989">
    <property type="component" value="Unassembled WGS sequence"/>
</dbReference>
<dbReference type="EMBL" id="DXHR01000027">
    <property type="protein sequence ID" value="HIW13143.1"/>
    <property type="molecule type" value="Genomic_DNA"/>
</dbReference>
<evidence type="ECO:0000313" key="10">
    <source>
        <dbReference type="EMBL" id="HIW13143.1"/>
    </source>
</evidence>
<evidence type="ECO:0000256" key="5">
    <source>
        <dbReference type="ARBA" id="ARBA00023159"/>
    </source>
</evidence>
<dbReference type="Pfam" id="PF00874">
    <property type="entry name" value="PRD"/>
    <property type="match status" value="2"/>
</dbReference>
<keyword evidence="5" id="KW-0010">Activator</keyword>
<dbReference type="SUPFAM" id="SSF55804">
    <property type="entry name" value="Phoshotransferase/anion transport protein"/>
    <property type="match status" value="1"/>
</dbReference>
<dbReference type="GO" id="GO:0008982">
    <property type="term" value="F:protein-N(PI)-phosphohistidine-sugar phosphotransferase activity"/>
    <property type="evidence" value="ECO:0007669"/>
    <property type="project" value="InterPro"/>
</dbReference>
<reference evidence="10" key="2">
    <citation type="submission" date="2021-04" db="EMBL/GenBank/DDBJ databases">
        <authorList>
            <person name="Gilroy R."/>
        </authorList>
    </citation>
    <scope>NUCLEOTIDE SEQUENCE</scope>
    <source>
        <strain evidence="10">ChiHjej13B12-752</strain>
    </source>
</reference>
<dbReference type="GO" id="GO:0009401">
    <property type="term" value="P:phosphoenolpyruvate-dependent sugar phosphotransferase system"/>
    <property type="evidence" value="ECO:0007669"/>
    <property type="project" value="InterPro"/>
</dbReference>
<feature type="domain" description="PTS EIIA type-2" evidence="7">
    <location>
        <begin position="498"/>
        <end position="636"/>
    </location>
</feature>
<dbReference type="InterPro" id="IPR050661">
    <property type="entry name" value="BglG_antiterminators"/>
</dbReference>
<dbReference type="InterPro" id="IPR036634">
    <property type="entry name" value="PRD_sf"/>
</dbReference>
<evidence type="ECO:0000256" key="1">
    <source>
        <dbReference type="ARBA" id="ARBA00011798"/>
    </source>
</evidence>
<dbReference type="InterPro" id="IPR036095">
    <property type="entry name" value="PTS_EIIB-like_sf"/>
</dbReference>
<comment type="caution">
    <text evidence="10">The sequence shown here is derived from an EMBL/GenBank/DDBJ whole genome shotgun (WGS) entry which is preliminary data.</text>
</comment>
<reference evidence="10" key="1">
    <citation type="journal article" date="2021" name="PeerJ">
        <title>Extensive microbial diversity within the chicken gut microbiome revealed by metagenomics and culture.</title>
        <authorList>
            <person name="Gilroy R."/>
            <person name="Ravi A."/>
            <person name="Getino M."/>
            <person name="Pursley I."/>
            <person name="Horton D.L."/>
            <person name="Alikhan N.F."/>
            <person name="Baker D."/>
            <person name="Gharbi K."/>
            <person name="Hall N."/>
            <person name="Watson M."/>
            <person name="Adriaenssens E.M."/>
            <person name="Foster-Nyarko E."/>
            <person name="Jarju S."/>
            <person name="Secka A."/>
            <person name="Antonio M."/>
            <person name="Oren A."/>
            <person name="Chaudhuri R.R."/>
            <person name="La Ragione R."/>
            <person name="Hildebrand F."/>
            <person name="Pallen M.J."/>
        </authorList>
    </citation>
    <scope>NUCLEOTIDE SEQUENCE</scope>
    <source>
        <strain evidence="10">ChiHjej13B12-752</strain>
    </source>
</reference>
<evidence type="ECO:0000256" key="3">
    <source>
        <dbReference type="ARBA" id="ARBA00022737"/>
    </source>
</evidence>
<dbReference type="InterPro" id="IPR007737">
    <property type="entry name" value="Mga_HTH"/>
</dbReference>
<dbReference type="InterPro" id="IPR036388">
    <property type="entry name" value="WH-like_DNA-bd_sf"/>
</dbReference>
<feature type="domain" description="PRD" evidence="9">
    <location>
        <begin position="183"/>
        <end position="288"/>
    </location>
</feature>
<dbReference type="PROSITE" id="PS51372">
    <property type="entry name" value="PRD_2"/>
    <property type="match status" value="2"/>
</dbReference>
<evidence type="ECO:0000259" key="9">
    <source>
        <dbReference type="PROSITE" id="PS51372"/>
    </source>
</evidence>
<sequence>MKMLEPRQQAIVQELMKYDYPVSGTHLAGMNDVTARTIREDIKLVNLAIGAEGAEIQSLMGQGYLLVIEDVDAFKSFLKESTGRTCETPATHEDRVTFIICELLLTGRYIKSDDLANALFISRSTLQNDLKAVKKTFAQYNLEIESRPNYGMRASGTEMNMRFCLSQYVFDRRAHKSEPSSDYFDSGEISAIHEVVTEALDDNHLVMTDIAINNLVIHIAIALHRIRGGHSVDEQNTALNTLTNHREHMIAKQIVESCESSFRVVFPAYETIYISLHLSGTKIISQADGDVEKDYDRELQRVIDRTLRAVDRQYTMQIRRDKELRLSLLLHLKPAINRHRYHMNVRNPMLEDIRQHYPLAFEIAVYAGKIIESETDTVMDENEIGYIALHIGGAIERGKLKTAPKRCIVVCASGAGTSQLIYYKLRNHFGQSLEVVDTMQYYRLGEHALSGIDFIISSIPVEAVMPVPVIEVNAIMNNNDLKRIERFIVQNESGVFSDYIRDDLVFIGQDLGSKEAVLSHFDSMFREKGLADDTFLSSVMEREAVMPTSFGNRIAVPHPLVPQSGETFLSFMTLDKPVVWGEHKVQLICMLMVKKGSHEDLQVVYDTLGETIENPDKVTDLISAGDPLEFIKKINK</sequence>
<evidence type="ECO:0000259" key="7">
    <source>
        <dbReference type="PROSITE" id="PS51094"/>
    </source>
</evidence>
<evidence type="ECO:0000256" key="6">
    <source>
        <dbReference type="ARBA" id="ARBA00023163"/>
    </source>
</evidence>
<dbReference type="PROSITE" id="PS51094">
    <property type="entry name" value="PTS_EIIA_TYPE_2"/>
    <property type="match status" value="1"/>
</dbReference>
<evidence type="ECO:0000313" key="11">
    <source>
        <dbReference type="Proteomes" id="UP000823989"/>
    </source>
</evidence>
<dbReference type="InterPro" id="IPR016152">
    <property type="entry name" value="PTrfase/Anion_transptr"/>
</dbReference>
<dbReference type="InterPro" id="IPR013196">
    <property type="entry name" value="HTH_11"/>
</dbReference>
<proteinExistence type="predicted"/>